<name>A0A1Q3C043_CEPFO</name>
<dbReference type="PANTHER" id="PTHR33923">
    <property type="entry name" value="CALMODULIN-BINDING PROTEIN-RELATED"/>
    <property type="match status" value="1"/>
</dbReference>
<feature type="region of interest" description="Disordered" evidence="1">
    <location>
        <begin position="653"/>
        <end position="705"/>
    </location>
</feature>
<gene>
    <name evidence="3" type="ORF">CFOL_v3_17113</name>
</gene>
<feature type="compositionally biased region" description="Polar residues" evidence="1">
    <location>
        <begin position="686"/>
        <end position="705"/>
    </location>
</feature>
<feature type="non-terminal residue" evidence="3">
    <location>
        <position position="1"/>
    </location>
</feature>
<dbReference type="AlphaFoldDB" id="A0A1Q3C043"/>
<feature type="domain" description="Calmodulin-binding" evidence="2">
    <location>
        <begin position="330"/>
        <end position="444"/>
    </location>
</feature>
<reference evidence="4" key="1">
    <citation type="submission" date="2016-04" db="EMBL/GenBank/DDBJ databases">
        <title>Cephalotus genome sequencing.</title>
        <authorList>
            <person name="Fukushima K."/>
            <person name="Hasebe M."/>
            <person name="Fang X."/>
        </authorList>
    </citation>
    <scope>NUCLEOTIDE SEQUENCE [LARGE SCALE GENOMIC DNA]</scope>
    <source>
        <strain evidence="4">cv. St1</strain>
    </source>
</reference>
<feature type="region of interest" description="Disordered" evidence="1">
    <location>
        <begin position="1"/>
        <end position="39"/>
    </location>
</feature>
<feature type="compositionally biased region" description="Basic and acidic residues" evidence="1">
    <location>
        <begin position="1"/>
        <end position="12"/>
    </location>
</feature>
<dbReference type="InParanoid" id="A0A1Q3C043"/>
<feature type="non-terminal residue" evidence="3">
    <location>
        <position position="802"/>
    </location>
</feature>
<dbReference type="Proteomes" id="UP000187406">
    <property type="component" value="Unassembled WGS sequence"/>
</dbReference>
<dbReference type="STRING" id="3775.A0A1Q3C043"/>
<organism evidence="3 4">
    <name type="scientific">Cephalotus follicularis</name>
    <name type="common">Albany pitcher plant</name>
    <dbReference type="NCBI Taxonomy" id="3775"/>
    <lineage>
        <taxon>Eukaryota</taxon>
        <taxon>Viridiplantae</taxon>
        <taxon>Streptophyta</taxon>
        <taxon>Embryophyta</taxon>
        <taxon>Tracheophyta</taxon>
        <taxon>Spermatophyta</taxon>
        <taxon>Magnoliopsida</taxon>
        <taxon>eudicotyledons</taxon>
        <taxon>Gunneridae</taxon>
        <taxon>Pentapetalae</taxon>
        <taxon>rosids</taxon>
        <taxon>fabids</taxon>
        <taxon>Oxalidales</taxon>
        <taxon>Cephalotaceae</taxon>
        <taxon>Cephalotus</taxon>
    </lineage>
</organism>
<dbReference type="EMBL" id="BDDD01001124">
    <property type="protein sequence ID" value="GAV73630.1"/>
    <property type="molecule type" value="Genomic_DNA"/>
</dbReference>
<dbReference type="InterPro" id="IPR044681">
    <property type="entry name" value="PICBP-like"/>
</dbReference>
<comment type="caution">
    <text evidence="3">The sequence shown here is derived from an EMBL/GenBank/DDBJ whole genome shotgun (WGS) entry which is preliminary data.</text>
</comment>
<evidence type="ECO:0000256" key="1">
    <source>
        <dbReference type="SAM" id="MobiDB-lite"/>
    </source>
</evidence>
<feature type="compositionally biased region" description="Polar residues" evidence="1">
    <location>
        <begin position="537"/>
        <end position="553"/>
    </location>
</feature>
<dbReference type="OrthoDB" id="1096728at2759"/>
<feature type="compositionally biased region" description="Polar residues" evidence="1">
    <location>
        <begin position="13"/>
        <end position="24"/>
    </location>
</feature>
<evidence type="ECO:0000259" key="2">
    <source>
        <dbReference type="SMART" id="SM01054"/>
    </source>
</evidence>
<accession>A0A1Q3C043</accession>
<dbReference type="Pfam" id="PF07839">
    <property type="entry name" value="CaM_binding"/>
    <property type="match status" value="2"/>
</dbReference>
<dbReference type="GO" id="GO:0005516">
    <property type="term" value="F:calmodulin binding"/>
    <property type="evidence" value="ECO:0007669"/>
    <property type="project" value="InterPro"/>
</dbReference>
<dbReference type="PANTHER" id="PTHR33923:SF3">
    <property type="entry name" value="CALMODULIN BINDING PROTEIN PICBP"/>
    <property type="match status" value="1"/>
</dbReference>
<evidence type="ECO:0000313" key="3">
    <source>
        <dbReference type="EMBL" id="GAV73630.1"/>
    </source>
</evidence>
<protein>
    <submittedName>
        <fullName evidence="3">CaM_binding domain-containing protein</fullName>
    </submittedName>
</protein>
<dbReference type="InterPro" id="IPR012417">
    <property type="entry name" value="CaM-bd_dom_pln"/>
</dbReference>
<feature type="domain" description="Calmodulin-binding" evidence="2">
    <location>
        <begin position="684"/>
        <end position="798"/>
    </location>
</feature>
<keyword evidence="4" id="KW-1185">Reference proteome</keyword>
<feature type="region of interest" description="Disordered" evidence="1">
    <location>
        <begin position="519"/>
        <end position="590"/>
    </location>
</feature>
<sequence>GTQLTKKLEVSRSNKPGATCSSTLKDSKNPPNKPGGSESEGICPYSYCSLHGHRHGASPPLTRFVSIRQRLLTSQKSIEPEGQITLEPKPCGNMKKGIQTHKMAHNENPAAVQEKSHYSKAFSSITEEDRVDLHCYNLFLKPDDHLSTSHEEIPTVKKIHQRSNDEETITSPNVEKRNLRLWHLIYRYMATGIAAENKSPSSLDGEDKEEQLEDACTLLGTNDSRFCQVLSGAVQNKSVEDHDGGSQKIQLELYKTDAIKLVQQAFDRILLEIPDKSPDDQSVMPETTLIQEFSEKNHGEGEEMSSSTPDSAMHTIIQASEEMQLKADHINSYKEEKAESMDGNKSNQKFPKGWSNLKKSIILKRFVKALENVRKLNPRKSRNPAMEHDPEAENFHLRHQMTKERKNAEEWMLDYALQQVVSRLAPAQKRKVALLVQAFETVVPPPGIETHVRSSLAQSVDGTGKERNFGILLRKRSCPETSLKENLDKVGDFDRVEQQILATCGQVKETSLECGCTETASNTTNTVSKEEEIDASNLGNGEVSSNVNNASGEQSKEPKSPTAANEGDPKSEYKCLEGLPPLKDSEHSCNPDVAHETQLQKQKHGRLWYLIYKHMVSANQNMSIDNQNAGTQNFELCQIEAIKLVEEAIDEIPLPEIQDYSPHDQSTTSDKIPDEKLQEEGEGGDFSSSTTFADSIKNRNNSKPQRSWSNLKKLILLKRFIKALEKVKDFNPRGPRYLRSDPDHDAEKVLLSHRDIEDRKNAEEWMLDYAMQQVVAKLTPARKRRVALLVEAFESVIPTIGS</sequence>
<dbReference type="SMART" id="SM01054">
    <property type="entry name" value="CaM_binding"/>
    <property type="match status" value="2"/>
</dbReference>
<evidence type="ECO:0000313" key="4">
    <source>
        <dbReference type="Proteomes" id="UP000187406"/>
    </source>
</evidence>
<proteinExistence type="predicted"/>